<dbReference type="GO" id="GO:0016020">
    <property type="term" value="C:membrane"/>
    <property type="evidence" value="ECO:0007669"/>
    <property type="project" value="UniProtKB-SubCell"/>
</dbReference>
<keyword evidence="8" id="KW-0378">Hydrolase</keyword>
<keyword evidence="9" id="KW-1185">Reference proteome</keyword>
<protein>
    <submittedName>
        <fullName evidence="8">SesB, P-loop containing Nucleoside Triphosphate Hydrolase</fullName>
    </submittedName>
</protein>
<evidence type="ECO:0000256" key="6">
    <source>
        <dbReference type="ARBA" id="ARBA00023136"/>
    </source>
</evidence>
<dbReference type="AlphaFoldDB" id="A0A8H4KPK7"/>
<proteinExistence type="predicted"/>
<dbReference type="PANTHER" id="PTHR48182:SF2">
    <property type="entry name" value="PROTEIN SERAC1"/>
    <property type="match status" value="1"/>
</dbReference>
<name>A0A8H4KPK7_9HYPO</name>
<dbReference type="InterPro" id="IPR052374">
    <property type="entry name" value="SERAC1"/>
</dbReference>
<reference evidence="8" key="1">
    <citation type="submission" date="2020-01" db="EMBL/GenBank/DDBJ databases">
        <title>Identification and distribution of gene clusters putatively required for synthesis of sphingolipid metabolism inhibitors in phylogenetically diverse species of the filamentous fungus Fusarium.</title>
        <authorList>
            <person name="Kim H.-S."/>
            <person name="Busman M."/>
            <person name="Brown D.W."/>
            <person name="Divon H."/>
            <person name="Uhlig S."/>
            <person name="Proctor R.H."/>
        </authorList>
    </citation>
    <scope>NUCLEOTIDE SEQUENCE</scope>
    <source>
        <strain evidence="8">NRRL 53441</strain>
    </source>
</reference>
<dbReference type="InterPro" id="IPR029058">
    <property type="entry name" value="AB_hydrolase_fold"/>
</dbReference>
<comment type="subcellular location">
    <subcellularLocation>
        <location evidence="2">Endoplasmic reticulum</location>
    </subcellularLocation>
    <subcellularLocation>
        <location evidence="3">Membrane</location>
    </subcellularLocation>
    <subcellularLocation>
        <location evidence="1">Mitochondrion</location>
    </subcellularLocation>
</comment>
<evidence type="ECO:0000256" key="2">
    <source>
        <dbReference type="ARBA" id="ARBA00004240"/>
    </source>
</evidence>
<evidence type="ECO:0000313" key="9">
    <source>
        <dbReference type="Proteomes" id="UP000605986"/>
    </source>
</evidence>
<feature type="region of interest" description="Disordered" evidence="7">
    <location>
        <begin position="1"/>
        <end position="26"/>
    </location>
</feature>
<comment type="caution">
    <text evidence="8">The sequence shown here is derived from an EMBL/GenBank/DDBJ whole genome shotgun (WGS) entry which is preliminary data.</text>
</comment>
<evidence type="ECO:0000256" key="7">
    <source>
        <dbReference type="SAM" id="MobiDB-lite"/>
    </source>
</evidence>
<dbReference type="Proteomes" id="UP000605986">
    <property type="component" value="Unassembled WGS sequence"/>
</dbReference>
<dbReference type="PANTHER" id="PTHR48182">
    <property type="entry name" value="PROTEIN SERAC1"/>
    <property type="match status" value="1"/>
</dbReference>
<evidence type="ECO:0000256" key="4">
    <source>
        <dbReference type="ARBA" id="ARBA00022824"/>
    </source>
</evidence>
<accession>A0A8H4KPK7</accession>
<dbReference type="OrthoDB" id="7464126at2759"/>
<evidence type="ECO:0000313" key="8">
    <source>
        <dbReference type="EMBL" id="KAF4452983.1"/>
    </source>
</evidence>
<evidence type="ECO:0000256" key="1">
    <source>
        <dbReference type="ARBA" id="ARBA00004173"/>
    </source>
</evidence>
<dbReference type="Gene3D" id="3.40.50.1820">
    <property type="entry name" value="alpha/beta hydrolase"/>
    <property type="match status" value="1"/>
</dbReference>
<keyword evidence="6" id="KW-0472">Membrane</keyword>
<gene>
    <name evidence="8" type="ORF">F53441_4214</name>
</gene>
<dbReference type="SUPFAM" id="SSF53474">
    <property type="entry name" value="alpha/beta-Hydrolases"/>
    <property type="match status" value="1"/>
</dbReference>
<dbReference type="EMBL" id="JAADJG010000165">
    <property type="protein sequence ID" value="KAF4452983.1"/>
    <property type="molecule type" value="Genomic_DNA"/>
</dbReference>
<dbReference type="GO" id="GO:0005739">
    <property type="term" value="C:mitochondrion"/>
    <property type="evidence" value="ECO:0007669"/>
    <property type="project" value="UniProtKB-SubCell"/>
</dbReference>
<sequence length="316" mass="35248">MNLSTEFPQRILGHGRPSESASSDANTAVPEGVKVLHDCVDATVDICFVHGLTGGRDSTWTASGQSEPWPQTLLPPELPRARILTYGYNAYEIRPLIKDGLSFHATNLIHDLETERTISNESSRALIFVAHGLGGLVCKQAILISHQAEHQAMCHCIHGIAFMGTPHTNLYDWNIPWATLRPSNFGFFHNVMRSLLDIFQTEDQGIDLVRRQFLSLMQIQKANDDQMEIACFFEQRPLEKPPFVGFGPVVPKVHAILPDCHEIGIDKDHAGLTKFQSADEDGFKKLVGILKTWEMPIAWGLGKLKLPVRSPNSRQP</sequence>
<keyword evidence="5" id="KW-0496">Mitochondrion</keyword>
<evidence type="ECO:0000256" key="3">
    <source>
        <dbReference type="ARBA" id="ARBA00004370"/>
    </source>
</evidence>
<dbReference type="GO" id="GO:0005783">
    <property type="term" value="C:endoplasmic reticulum"/>
    <property type="evidence" value="ECO:0007669"/>
    <property type="project" value="UniProtKB-SubCell"/>
</dbReference>
<keyword evidence="4" id="KW-0256">Endoplasmic reticulum</keyword>
<organism evidence="8 9">
    <name type="scientific">Fusarium austroafricanum</name>
    <dbReference type="NCBI Taxonomy" id="2364996"/>
    <lineage>
        <taxon>Eukaryota</taxon>
        <taxon>Fungi</taxon>
        <taxon>Dikarya</taxon>
        <taxon>Ascomycota</taxon>
        <taxon>Pezizomycotina</taxon>
        <taxon>Sordariomycetes</taxon>
        <taxon>Hypocreomycetidae</taxon>
        <taxon>Hypocreales</taxon>
        <taxon>Nectriaceae</taxon>
        <taxon>Fusarium</taxon>
        <taxon>Fusarium concolor species complex</taxon>
    </lineage>
</organism>
<dbReference type="GO" id="GO:0016787">
    <property type="term" value="F:hydrolase activity"/>
    <property type="evidence" value="ECO:0007669"/>
    <property type="project" value="UniProtKB-KW"/>
</dbReference>
<evidence type="ECO:0000256" key="5">
    <source>
        <dbReference type="ARBA" id="ARBA00023128"/>
    </source>
</evidence>